<gene>
    <name evidence="1" type="ORF">HNR10_001347</name>
</gene>
<dbReference type="SUPFAM" id="SSF53335">
    <property type="entry name" value="S-adenosyl-L-methionine-dependent methyltransferases"/>
    <property type="match status" value="1"/>
</dbReference>
<dbReference type="Gene3D" id="3.40.50.150">
    <property type="entry name" value="Vaccinia Virus protein VP39"/>
    <property type="match status" value="1"/>
</dbReference>
<dbReference type="InterPro" id="IPR029063">
    <property type="entry name" value="SAM-dependent_MTases_sf"/>
</dbReference>
<dbReference type="AlphaFoldDB" id="A0A7Z0J8Y5"/>
<evidence type="ECO:0008006" key="3">
    <source>
        <dbReference type="Google" id="ProtNLM"/>
    </source>
</evidence>
<sequence>MSRFTSPDFLRQAGGKHVRAKPPPVVDLARPSLARFHSFHLKGKDHFEVDRDLATRAEQAAPGFQDVVLGERAFLQRAVRFLSADLGIRQFIQIGAGLPAPGDPHEIAHEADPGARVVYASDDPMVLTHHRALLRDGRTTTAVQAGLTTPDRVLADAETARFIDLNEPVGLLLTGVVAHVPDADDPAGHIATLRDSLAPGSHLVLSHYCRPDATAFPKDAQRAAVLEQVFAEHLGSGRWRTEREIEAFFAGWQSVPPGMLQAQRWRTLPVAPPVPGCYQMPQRNRRLIVGGVGRL</sequence>
<dbReference type="InterPro" id="IPR006764">
    <property type="entry name" value="SAM_dep_MeTrfase_SAV2177_type"/>
</dbReference>
<proteinExistence type="predicted"/>
<evidence type="ECO:0000313" key="2">
    <source>
        <dbReference type="Proteomes" id="UP000572051"/>
    </source>
</evidence>
<keyword evidence="2" id="KW-1185">Reference proteome</keyword>
<name>A0A7Z0J8Y5_9ACTN</name>
<comment type="caution">
    <text evidence="1">The sequence shown here is derived from an EMBL/GenBank/DDBJ whole genome shotgun (WGS) entry which is preliminary data.</text>
</comment>
<organism evidence="1 2">
    <name type="scientific">Nocardiopsis aegyptia</name>
    <dbReference type="NCBI Taxonomy" id="220378"/>
    <lineage>
        <taxon>Bacteria</taxon>
        <taxon>Bacillati</taxon>
        <taxon>Actinomycetota</taxon>
        <taxon>Actinomycetes</taxon>
        <taxon>Streptosporangiales</taxon>
        <taxon>Nocardiopsidaceae</taxon>
        <taxon>Nocardiopsis</taxon>
    </lineage>
</organism>
<protein>
    <recommendedName>
        <fullName evidence="3">SAM-dependent methyltransferase</fullName>
    </recommendedName>
</protein>
<dbReference type="RefSeq" id="WP_179821658.1">
    <property type="nucleotide sequence ID" value="NZ_JACCFS010000001.1"/>
</dbReference>
<accession>A0A7Z0J8Y5</accession>
<reference evidence="1 2" key="1">
    <citation type="submission" date="2020-07" db="EMBL/GenBank/DDBJ databases">
        <title>Sequencing the genomes of 1000 actinobacteria strains.</title>
        <authorList>
            <person name="Klenk H.-P."/>
        </authorList>
    </citation>
    <scope>NUCLEOTIDE SEQUENCE [LARGE SCALE GENOMIC DNA]</scope>
    <source>
        <strain evidence="1 2">DSM 44442</strain>
    </source>
</reference>
<dbReference type="EMBL" id="JACCFS010000001">
    <property type="protein sequence ID" value="NYJ33466.1"/>
    <property type="molecule type" value="Genomic_DNA"/>
</dbReference>
<dbReference type="Proteomes" id="UP000572051">
    <property type="component" value="Unassembled WGS sequence"/>
</dbReference>
<dbReference type="Pfam" id="PF04672">
    <property type="entry name" value="Methyltransf_19"/>
    <property type="match status" value="1"/>
</dbReference>
<dbReference type="PIRSF" id="PIRSF017393">
    <property type="entry name" value="MTase_SAV2177"/>
    <property type="match status" value="1"/>
</dbReference>
<evidence type="ECO:0000313" key="1">
    <source>
        <dbReference type="EMBL" id="NYJ33466.1"/>
    </source>
</evidence>